<evidence type="ECO:0000313" key="2">
    <source>
        <dbReference type="Proteomes" id="UP000243502"/>
    </source>
</evidence>
<dbReference type="EMBL" id="CP026113">
    <property type="protein sequence ID" value="AUT64968.1"/>
    <property type="molecule type" value="Genomic_DNA"/>
</dbReference>
<evidence type="ECO:0000313" key="1">
    <source>
        <dbReference type="EMBL" id="AUT64968.1"/>
    </source>
</evidence>
<accession>A0A2I8EZR9</accession>
<name>A0A2I8EZR9_9BURK</name>
<dbReference type="OrthoDB" id="9793188at2"/>
<reference evidence="1 2" key="1">
    <citation type="submission" date="2018-01" db="EMBL/GenBank/DDBJ databases">
        <title>Species boundaries and ecological features among Paraburkholderia terrae DSMZ17804T, P. hospita DSMZ17164T and P. caribensis DSMZ13236T.</title>
        <authorList>
            <person name="Pratama A.A."/>
        </authorList>
    </citation>
    <scope>NUCLEOTIDE SEQUENCE [LARGE SCALE GENOMIC DNA]</scope>
    <source>
        <strain evidence="1 2">DSM 17804</strain>
    </source>
</reference>
<gene>
    <name evidence="1" type="ORF">C2L65_35825</name>
</gene>
<sequence length="168" mass="19104">MRPDIATALDAPDSVLDEEELRFVQRIRQHGWFRTQIFAESNYPEFSFTTGFWIGHGFPEISVFSMPPNIAHDVLWHTYRMISTGSPPPIGELTSTIYANSDALLLPVDRKHYQDHLGWNRWFYGGDEFPCVQLLWPSKEGVFPRHPNSGEALNLAQPDLSCSAPSLS</sequence>
<dbReference type="KEGG" id="pter:C2L65_35825"/>
<dbReference type="Pfam" id="PF14081">
    <property type="entry name" value="DUF4262"/>
    <property type="match status" value="1"/>
</dbReference>
<proteinExistence type="predicted"/>
<dbReference type="Proteomes" id="UP000243502">
    <property type="component" value="Chromosome 3"/>
</dbReference>
<organism evidence="1 2">
    <name type="scientific">Paraburkholderia terrae</name>
    <dbReference type="NCBI Taxonomy" id="311230"/>
    <lineage>
        <taxon>Bacteria</taxon>
        <taxon>Pseudomonadati</taxon>
        <taxon>Pseudomonadota</taxon>
        <taxon>Betaproteobacteria</taxon>
        <taxon>Burkholderiales</taxon>
        <taxon>Burkholderiaceae</taxon>
        <taxon>Paraburkholderia</taxon>
    </lineage>
</organism>
<dbReference type="InterPro" id="IPR025358">
    <property type="entry name" value="DUF4262"/>
</dbReference>
<dbReference type="AlphaFoldDB" id="A0A2I8EZR9"/>
<protein>
    <submittedName>
        <fullName evidence="1">DUF4262 domain-containing protein</fullName>
    </submittedName>
</protein>
<dbReference type="RefSeq" id="WP_081920740.1">
    <property type="nucleotide sequence ID" value="NZ_CP026113.1"/>
</dbReference>